<organism evidence="1 2">
    <name type="scientific">Elysia crispata</name>
    <name type="common">lettuce slug</name>
    <dbReference type="NCBI Taxonomy" id="231223"/>
    <lineage>
        <taxon>Eukaryota</taxon>
        <taxon>Metazoa</taxon>
        <taxon>Spiralia</taxon>
        <taxon>Lophotrochozoa</taxon>
        <taxon>Mollusca</taxon>
        <taxon>Gastropoda</taxon>
        <taxon>Heterobranchia</taxon>
        <taxon>Euthyneura</taxon>
        <taxon>Panpulmonata</taxon>
        <taxon>Sacoglossa</taxon>
        <taxon>Placobranchoidea</taxon>
        <taxon>Plakobranchidae</taxon>
        <taxon>Elysia</taxon>
    </lineage>
</organism>
<protein>
    <submittedName>
        <fullName evidence="1">Uncharacterized protein</fullName>
    </submittedName>
</protein>
<reference evidence="1" key="1">
    <citation type="journal article" date="2023" name="G3 (Bethesda)">
        <title>A reference genome for the long-term kleptoplast-retaining sea slug Elysia crispata morphotype clarki.</title>
        <authorList>
            <person name="Eastman K.E."/>
            <person name="Pendleton A.L."/>
            <person name="Shaikh M.A."/>
            <person name="Suttiyut T."/>
            <person name="Ogas R."/>
            <person name="Tomko P."/>
            <person name="Gavelis G."/>
            <person name="Widhalm J.R."/>
            <person name="Wisecaver J.H."/>
        </authorList>
    </citation>
    <scope>NUCLEOTIDE SEQUENCE</scope>
    <source>
        <strain evidence="1">ECLA1</strain>
    </source>
</reference>
<evidence type="ECO:0000313" key="1">
    <source>
        <dbReference type="EMBL" id="KAK3742259.1"/>
    </source>
</evidence>
<proteinExistence type="predicted"/>
<name>A0AAE0YE81_9GAST</name>
<dbReference type="EMBL" id="JAWDGP010006368">
    <property type="protein sequence ID" value="KAK3742259.1"/>
    <property type="molecule type" value="Genomic_DNA"/>
</dbReference>
<keyword evidence="2" id="KW-1185">Reference proteome</keyword>
<dbReference type="AlphaFoldDB" id="A0AAE0YE81"/>
<evidence type="ECO:0000313" key="2">
    <source>
        <dbReference type="Proteomes" id="UP001283361"/>
    </source>
</evidence>
<gene>
    <name evidence="1" type="ORF">RRG08_017803</name>
</gene>
<accession>A0AAE0YE81</accession>
<comment type="caution">
    <text evidence="1">The sequence shown here is derived from an EMBL/GenBank/DDBJ whole genome shotgun (WGS) entry which is preliminary data.</text>
</comment>
<dbReference type="Proteomes" id="UP001283361">
    <property type="component" value="Unassembled WGS sequence"/>
</dbReference>
<sequence length="99" mass="11231">MPGSVSAIPQFTFPECLTVFQPFLSSPWQNAWQCFSHSPAQLARMNVAFHGLRTTGFLVLVKNQWTQNPVIYSPRIIPRSWLTTGSKKSDRRSQHTVAL</sequence>